<comment type="caution">
    <text evidence="1">The sequence shown here is derived from an EMBL/GenBank/DDBJ whole genome shotgun (WGS) entry which is preliminary data.</text>
</comment>
<name>A0ACC2MTU9_PERAE</name>
<gene>
    <name evidence="1" type="ORF">MRB53_001868</name>
</gene>
<dbReference type="Proteomes" id="UP001234297">
    <property type="component" value="Chromosome 1"/>
</dbReference>
<keyword evidence="2" id="KW-1185">Reference proteome</keyword>
<proteinExistence type="predicted"/>
<evidence type="ECO:0000313" key="1">
    <source>
        <dbReference type="EMBL" id="KAJ8648845.1"/>
    </source>
</evidence>
<sequence length="112" mass="12231">MSCIERVKKVGGSSAVKKSRKGICEIINPTPGLVYPTVDIREDVDMHFSSGWDFHTTDRSTRACFDMDGIVPEADDANDVVSATVDANDVVRATVDMSNVRGCPSWMMSSNE</sequence>
<organism evidence="1 2">
    <name type="scientific">Persea americana</name>
    <name type="common">Avocado</name>
    <dbReference type="NCBI Taxonomy" id="3435"/>
    <lineage>
        <taxon>Eukaryota</taxon>
        <taxon>Viridiplantae</taxon>
        <taxon>Streptophyta</taxon>
        <taxon>Embryophyta</taxon>
        <taxon>Tracheophyta</taxon>
        <taxon>Spermatophyta</taxon>
        <taxon>Magnoliopsida</taxon>
        <taxon>Magnoliidae</taxon>
        <taxon>Laurales</taxon>
        <taxon>Lauraceae</taxon>
        <taxon>Persea</taxon>
    </lineage>
</organism>
<dbReference type="EMBL" id="CM056809">
    <property type="protein sequence ID" value="KAJ8648845.1"/>
    <property type="molecule type" value="Genomic_DNA"/>
</dbReference>
<reference evidence="1 2" key="1">
    <citation type="journal article" date="2022" name="Hortic Res">
        <title>A haplotype resolved chromosomal level avocado genome allows analysis of novel avocado genes.</title>
        <authorList>
            <person name="Nath O."/>
            <person name="Fletcher S.J."/>
            <person name="Hayward A."/>
            <person name="Shaw L.M."/>
            <person name="Masouleh A.K."/>
            <person name="Furtado A."/>
            <person name="Henry R.J."/>
            <person name="Mitter N."/>
        </authorList>
    </citation>
    <scope>NUCLEOTIDE SEQUENCE [LARGE SCALE GENOMIC DNA]</scope>
    <source>
        <strain evidence="2">cv. Hass</strain>
    </source>
</reference>
<accession>A0ACC2MTU9</accession>
<protein>
    <submittedName>
        <fullName evidence="1">Uncharacterized protein</fullName>
    </submittedName>
</protein>
<evidence type="ECO:0000313" key="2">
    <source>
        <dbReference type="Proteomes" id="UP001234297"/>
    </source>
</evidence>